<protein>
    <recommendedName>
        <fullName evidence="5">Spindle pole body component</fullName>
    </recommendedName>
</protein>
<keyword evidence="4 5" id="KW-0206">Cytoskeleton</keyword>
<evidence type="ECO:0000313" key="11">
    <source>
        <dbReference type="Proteomes" id="UP000030854"/>
    </source>
</evidence>
<dbReference type="CDD" id="cd22572">
    <property type="entry name" value="GCP5_NTD"/>
    <property type="match status" value="1"/>
</dbReference>
<dbReference type="InterPro" id="IPR040457">
    <property type="entry name" value="GCP_C"/>
</dbReference>
<feature type="domain" description="Gamma-Tubulin ring complex non-core subunit mod21 N-terminal" evidence="8">
    <location>
        <begin position="67"/>
        <end position="158"/>
    </location>
</feature>
<reference evidence="10 11" key="1">
    <citation type="journal article" date="2014" name="BMC Genomics">
        <title>Adaptive genomic structural variation in the grape powdery mildew pathogen, Erysiphe necator.</title>
        <authorList>
            <person name="Jones L."/>
            <person name="Riaz S."/>
            <person name="Morales-Cruz A."/>
            <person name="Amrine K.C."/>
            <person name="McGuire B."/>
            <person name="Gubler W.D."/>
            <person name="Walker M.A."/>
            <person name="Cantu D."/>
        </authorList>
    </citation>
    <scope>NUCLEOTIDE SEQUENCE [LARGE SCALE GENOMIC DNA]</scope>
    <source>
        <strain evidence="11">c</strain>
    </source>
</reference>
<dbReference type="InterPro" id="IPR059169">
    <property type="entry name" value="GCP5_N_ext"/>
</dbReference>
<comment type="similarity">
    <text evidence="1 5">Belongs to the TUBGCP family.</text>
</comment>
<keyword evidence="2 5" id="KW-0963">Cytoplasm</keyword>
<dbReference type="GO" id="GO:0031122">
    <property type="term" value="P:cytoplasmic microtubule organization"/>
    <property type="evidence" value="ECO:0007669"/>
    <property type="project" value="TreeGrafter"/>
</dbReference>
<evidence type="ECO:0000256" key="5">
    <source>
        <dbReference type="RuleBase" id="RU363050"/>
    </source>
</evidence>
<dbReference type="Proteomes" id="UP000030854">
    <property type="component" value="Unassembled WGS sequence"/>
</dbReference>
<dbReference type="GO" id="GO:0005874">
    <property type="term" value="C:microtubule"/>
    <property type="evidence" value="ECO:0007669"/>
    <property type="project" value="UniProtKB-KW"/>
</dbReference>
<evidence type="ECO:0000259" key="7">
    <source>
        <dbReference type="Pfam" id="PF04130"/>
    </source>
</evidence>
<dbReference type="GO" id="GO:0000930">
    <property type="term" value="C:gamma-tubulin complex"/>
    <property type="evidence" value="ECO:0007669"/>
    <property type="project" value="UniProtKB-ARBA"/>
</dbReference>
<feature type="compositionally biased region" description="Basic and acidic residues" evidence="6">
    <location>
        <begin position="823"/>
        <end position="833"/>
    </location>
</feature>
<dbReference type="GO" id="GO:0051321">
    <property type="term" value="P:meiotic cell cycle"/>
    <property type="evidence" value="ECO:0007669"/>
    <property type="project" value="TreeGrafter"/>
</dbReference>
<evidence type="ECO:0000259" key="9">
    <source>
        <dbReference type="Pfam" id="PF17681"/>
    </source>
</evidence>
<dbReference type="AlphaFoldDB" id="A0A0B1P1G5"/>
<dbReference type="GO" id="GO:0000278">
    <property type="term" value="P:mitotic cell cycle"/>
    <property type="evidence" value="ECO:0007669"/>
    <property type="project" value="TreeGrafter"/>
</dbReference>
<dbReference type="PANTHER" id="PTHR19302">
    <property type="entry name" value="GAMMA TUBULIN COMPLEX PROTEIN"/>
    <property type="match status" value="1"/>
</dbReference>
<comment type="caution">
    <text evidence="10">The sequence shown here is derived from an EMBL/GenBank/DDBJ whole genome shotgun (WGS) entry which is preliminary data.</text>
</comment>
<dbReference type="Pfam" id="PF17681">
    <property type="entry name" value="GCP_N_terminal"/>
    <property type="match status" value="1"/>
</dbReference>
<dbReference type="GO" id="GO:0051011">
    <property type="term" value="F:microtubule minus-end binding"/>
    <property type="evidence" value="ECO:0007669"/>
    <property type="project" value="TreeGrafter"/>
</dbReference>
<evidence type="ECO:0000313" key="10">
    <source>
        <dbReference type="EMBL" id="KHJ30746.1"/>
    </source>
</evidence>
<evidence type="ECO:0000256" key="6">
    <source>
        <dbReference type="SAM" id="MobiDB-lite"/>
    </source>
</evidence>
<dbReference type="InterPro" id="IPR032797">
    <property type="entry name" value="Mod21_N"/>
</dbReference>
<evidence type="ECO:0000256" key="1">
    <source>
        <dbReference type="ARBA" id="ARBA00010337"/>
    </source>
</evidence>
<feature type="compositionally biased region" description="Low complexity" evidence="6">
    <location>
        <begin position="842"/>
        <end position="852"/>
    </location>
</feature>
<dbReference type="InterPro" id="IPR042241">
    <property type="entry name" value="GCP_C_sf"/>
</dbReference>
<dbReference type="EMBL" id="JNVN01003675">
    <property type="protein sequence ID" value="KHJ30746.1"/>
    <property type="molecule type" value="Genomic_DNA"/>
</dbReference>
<dbReference type="GO" id="GO:0043015">
    <property type="term" value="F:gamma-tubulin binding"/>
    <property type="evidence" value="ECO:0007669"/>
    <property type="project" value="InterPro"/>
</dbReference>
<name>A0A0B1P1G5_UNCNE</name>
<dbReference type="Gene3D" id="1.20.120.1900">
    <property type="entry name" value="Gamma-tubulin complex, C-terminal domain"/>
    <property type="match status" value="1"/>
</dbReference>
<dbReference type="HOGENOM" id="CLU_010106_0_0_1"/>
<keyword evidence="11" id="KW-1185">Reference proteome</keyword>
<dbReference type="GO" id="GO:0005816">
    <property type="term" value="C:spindle pole body"/>
    <property type="evidence" value="ECO:0007669"/>
    <property type="project" value="UniProtKB-ARBA"/>
</dbReference>
<dbReference type="GO" id="GO:0051225">
    <property type="term" value="P:spindle assembly"/>
    <property type="evidence" value="ECO:0007669"/>
    <property type="project" value="TreeGrafter"/>
</dbReference>
<dbReference type="GO" id="GO:0000922">
    <property type="term" value="C:spindle pole"/>
    <property type="evidence" value="ECO:0007669"/>
    <property type="project" value="InterPro"/>
</dbReference>
<dbReference type="InterPro" id="IPR007259">
    <property type="entry name" value="GCP"/>
</dbReference>
<dbReference type="STRING" id="52586.A0A0B1P1G5"/>
<comment type="subcellular location">
    <subcellularLocation>
        <location evidence="5">Cytoplasm</location>
        <location evidence="5">Cytoskeleton</location>
        <location evidence="5">Microtubule organizing center</location>
    </subcellularLocation>
</comment>
<feature type="domain" description="Gamma tubulin complex component protein N-terminal" evidence="9">
    <location>
        <begin position="235"/>
        <end position="548"/>
    </location>
</feature>
<dbReference type="InterPro" id="IPR041470">
    <property type="entry name" value="GCP_N"/>
</dbReference>
<gene>
    <name evidence="10" type="ORF">EV44_g6449</name>
</gene>
<dbReference type="Pfam" id="PF04130">
    <property type="entry name" value="GCP_C_terminal"/>
    <property type="match status" value="1"/>
</dbReference>
<dbReference type="PANTHER" id="PTHR19302:SF33">
    <property type="entry name" value="GAMMA-TUBULIN COMPLEX COMPONENT 5"/>
    <property type="match status" value="1"/>
</dbReference>
<feature type="domain" description="Gamma tubulin complex component C-terminal" evidence="7">
    <location>
        <begin position="552"/>
        <end position="943"/>
    </location>
</feature>
<evidence type="ECO:0000256" key="2">
    <source>
        <dbReference type="ARBA" id="ARBA00022490"/>
    </source>
</evidence>
<evidence type="ECO:0000256" key="3">
    <source>
        <dbReference type="ARBA" id="ARBA00022701"/>
    </source>
</evidence>
<proteinExistence type="inferred from homology"/>
<dbReference type="GO" id="GO:0007020">
    <property type="term" value="P:microtubule nucleation"/>
    <property type="evidence" value="ECO:0007669"/>
    <property type="project" value="InterPro"/>
</dbReference>
<evidence type="ECO:0000256" key="4">
    <source>
        <dbReference type="ARBA" id="ARBA00023212"/>
    </source>
</evidence>
<organism evidence="10 11">
    <name type="scientific">Uncinula necator</name>
    <name type="common">Grape powdery mildew</name>
    <dbReference type="NCBI Taxonomy" id="52586"/>
    <lineage>
        <taxon>Eukaryota</taxon>
        <taxon>Fungi</taxon>
        <taxon>Dikarya</taxon>
        <taxon>Ascomycota</taxon>
        <taxon>Pezizomycotina</taxon>
        <taxon>Leotiomycetes</taxon>
        <taxon>Erysiphales</taxon>
        <taxon>Erysiphaceae</taxon>
        <taxon>Erysiphe</taxon>
    </lineage>
</organism>
<dbReference type="Pfam" id="PF14609">
    <property type="entry name" value="GCP5-Mod21_N"/>
    <property type="match status" value="1"/>
</dbReference>
<evidence type="ECO:0000259" key="8">
    <source>
        <dbReference type="Pfam" id="PF14609"/>
    </source>
</evidence>
<keyword evidence="3 5" id="KW-0493">Microtubule</keyword>
<feature type="region of interest" description="Disordered" evidence="6">
    <location>
        <begin position="823"/>
        <end position="861"/>
    </location>
</feature>
<sequence length="961" mass="111822">MTYHIEIETLLDELIRLIASPSLQSHPKKLNTTKDYALHVLRQQNFARTNQFDVESQLNGLDEKFRIYGRDKLADALIERRSILYKNETKFTSEILHFLLEISHRPVSDLEYKFFDSPKESNTSNDLPLQWSDVLDKETLSKEKEIWENVNFVDTGSDDEYEFEITKLVASENNSSLDNRPKAKTKNLQGIIFLNSKDNDGLKILRESQFWQKIPNVNGIRMETIKKSITELQAIREVLFMLGGYPTTLFKINSQTSVIIEAAKDYALKHVSHDCFMNILRTLASQGTITIKLRLWVKSSQVNPLLQAFQLAILEWLDKFDVLLSEIHQRFLSPSNNTVVSLLKVWQEITPTVSFLTHLVEITRIIEQEPNQHAFLYLEMLYNLTCTSQMAGDDAIYSNIGKVFFHCFLVYLRPIRAWIEDGELRKDDPNFFVRESIENVELSSLWETRFKVRKTKDDVLHVPCFLRHVAYRIFNTGKSIVLLKYLNQASLLQTINRSMEPPLDFETVCKPATFQLVPFMELFNISFDAWVSSKHQYAASLLKDTLFNSCGLHASLDALSHIYFLADGSIGSLFVATIFKNLDNLKTSWNDRFTLTECARNKFSLVSSVLSERLHMSMSSLAQNHQNLKKSRKSVKVFTAIELKYQLSWPIQIIITPMAMPLYQRIFIFLLQVRRTSEILTRETSQLDRLNCIYEIDEKALYYSLRMRLIWFTQTIYYYLTSLVLEPCTQKMKTDLRAAEDVDMMINVHVDYIKKCIDQSLLGKNLEIIYSTVMNVLDLGICLRDARLNNDAVTKFTLNERNSLMDLSIAGLGLYTTNHHYRQQEHQKSDIRSPRYNRRHYTYNNNNNNNNRKWNDDSSSDDDYSYYKKIKKKENNLEIIDNDLSILRSPSKLSSDSFEDDNDHISVFPYISQLRHLKATFNRHVRFIANGLKGVARATTNSEEARLWDTLSDMLEIGLIE</sequence>
<accession>A0A0B1P1G5</accession>
<dbReference type="OMA" id="RTNQFEV"/>